<organism evidence="8 9">
    <name type="scientific">Gordonia sesuvii</name>
    <dbReference type="NCBI Taxonomy" id="3116777"/>
    <lineage>
        <taxon>Bacteria</taxon>
        <taxon>Bacillati</taxon>
        <taxon>Actinomycetota</taxon>
        <taxon>Actinomycetes</taxon>
        <taxon>Mycobacteriales</taxon>
        <taxon>Gordoniaceae</taxon>
        <taxon>Gordonia</taxon>
    </lineage>
</organism>
<feature type="transmembrane region" description="Helical" evidence="7">
    <location>
        <begin position="199"/>
        <end position="219"/>
    </location>
</feature>
<evidence type="ECO:0000256" key="6">
    <source>
        <dbReference type="SAM" id="MobiDB-lite"/>
    </source>
</evidence>
<proteinExistence type="predicted"/>
<evidence type="ECO:0000256" key="7">
    <source>
        <dbReference type="SAM" id="Phobius"/>
    </source>
</evidence>
<sequence length="366" mass="39971">MRALWERFRARLPRRVRSALDLAVATVKDSGDDRITGLASEIAFWVLLSLPAVTIAMVSLAGLLDPVLGSDARVQLIERIEEIAGQVFRQATVDDVISAMLDQLLIEGSPSVFSLSFLIAVFTASRILRVVVLAVTIAYDLDDERPTWMARVLGLVFSVIGLVIGVVLVPLVVAGPQLGFIVERRWGLEGLMLGETWTVAYWPVAIVVLTLVVAALFHWATPRRTPFHRDLPGALLATIGGLAVSAGLRLYTGNAFGGDAVYAPLAAPLAILVWVWLVAIVLLFGAELNAEIEKAHPANGWPPPRRRSPVELGTSGLARVRRIARRREVRTQFVPRDSPDSVSSNDCRVSERGCEVPGDERLRDQK</sequence>
<feature type="transmembrane region" description="Helical" evidence="7">
    <location>
        <begin position="117"/>
        <end position="141"/>
    </location>
</feature>
<dbReference type="RefSeq" id="WP_330435382.1">
    <property type="nucleotide sequence ID" value="NZ_JAZDUF010000007.1"/>
</dbReference>
<keyword evidence="4 7" id="KW-1133">Transmembrane helix</keyword>
<name>A0ABU7MIA7_9ACTN</name>
<dbReference type="PANTHER" id="PTHR30213">
    <property type="entry name" value="INNER MEMBRANE PROTEIN YHJD"/>
    <property type="match status" value="1"/>
</dbReference>
<feature type="compositionally biased region" description="Basic and acidic residues" evidence="6">
    <location>
        <begin position="348"/>
        <end position="366"/>
    </location>
</feature>
<evidence type="ECO:0000256" key="4">
    <source>
        <dbReference type="ARBA" id="ARBA00022989"/>
    </source>
</evidence>
<dbReference type="Proteomes" id="UP001347146">
    <property type="component" value="Unassembled WGS sequence"/>
</dbReference>
<feature type="transmembrane region" description="Helical" evidence="7">
    <location>
        <begin position="263"/>
        <end position="284"/>
    </location>
</feature>
<protein>
    <submittedName>
        <fullName evidence="8">YihY/virulence factor BrkB family protein</fullName>
    </submittedName>
</protein>
<dbReference type="EMBL" id="JAZDUF010000007">
    <property type="protein sequence ID" value="MEE3852829.1"/>
    <property type="molecule type" value="Genomic_DNA"/>
</dbReference>
<feature type="transmembrane region" description="Helical" evidence="7">
    <location>
        <begin position="153"/>
        <end position="179"/>
    </location>
</feature>
<keyword evidence="5 7" id="KW-0472">Membrane</keyword>
<dbReference type="PANTHER" id="PTHR30213:SF0">
    <property type="entry name" value="UPF0761 MEMBRANE PROTEIN YIHY"/>
    <property type="match status" value="1"/>
</dbReference>
<evidence type="ECO:0000256" key="2">
    <source>
        <dbReference type="ARBA" id="ARBA00022475"/>
    </source>
</evidence>
<dbReference type="Pfam" id="PF03631">
    <property type="entry name" value="Virul_fac_BrkB"/>
    <property type="match status" value="1"/>
</dbReference>
<keyword evidence="2" id="KW-1003">Cell membrane</keyword>
<evidence type="ECO:0000313" key="9">
    <source>
        <dbReference type="Proteomes" id="UP001347146"/>
    </source>
</evidence>
<keyword evidence="3 7" id="KW-0812">Transmembrane</keyword>
<feature type="transmembrane region" description="Helical" evidence="7">
    <location>
        <begin position="42"/>
        <end position="64"/>
    </location>
</feature>
<evidence type="ECO:0000313" key="8">
    <source>
        <dbReference type="EMBL" id="MEE3852829.1"/>
    </source>
</evidence>
<feature type="region of interest" description="Disordered" evidence="6">
    <location>
        <begin position="332"/>
        <end position="366"/>
    </location>
</feature>
<accession>A0ABU7MIA7</accession>
<comment type="subcellular location">
    <subcellularLocation>
        <location evidence="1">Cell membrane</location>
        <topology evidence="1">Multi-pass membrane protein</topology>
    </subcellularLocation>
</comment>
<dbReference type="InterPro" id="IPR017039">
    <property type="entry name" value="Virul_fac_BrkB"/>
</dbReference>
<evidence type="ECO:0000256" key="1">
    <source>
        <dbReference type="ARBA" id="ARBA00004651"/>
    </source>
</evidence>
<comment type="caution">
    <text evidence="8">The sequence shown here is derived from an EMBL/GenBank/DDBJ whole genome shotgun (WGS) entry which is preliminary data.</text>
</comment>
<feature type="transmembrane region" description="Helical" evidence="7">
    <location>
        <begin position="231"/>
        <end position="251"/>
    </location>
</feature>
<dbReference type="PIRSF" id="PIRSF035875">
    <property type="entry name" value="RNase_BN"/>
    <property type="match status" value="1"/>
</dbReference>
<evidence type="ECO:0000256" key="5">
    <source>
        <dbReference type="ARBA" id="ARBA00023136"/>
    </source>
</evidence>
<keyword evidence="9" id="KW-1185">Reference proteome</keyword>
<evidence type="ECO:0000256" key="3">
    <source>
        <dbReference type="ARBA" id="ARBA00022692"/>
    </source>
</evidence>
<gene>
    <name evidence="8" type="ORF">VZC37_20990</name>
</gene>
<reference evidence="8 9" key="1">
    <citation type="submission" date="2024-01" db="EMBL/GenBank/DDBJ databases">
        <title>Draft genome sequence of Gordonia sp. LSe1-13.</title>
        <authorList>
            <person name="Suphannarot A."/>
            <person name="Mingma R."/>
        </authorList>
    </citation>
    <scope>NUCLEOTIDE SEQUENCE [LARGE SCALE GENOMIC DNA]</scope>
    <source>
        <strain evidence="8 9">LSe1-13</strain>
    </source>
</reference>